<dbReference type="CTD" id="32592"/>
<evidence type="ECO:0000259" key="11">
    <source>
        <dbReference type="Pfam" id="PF00725"/>
    </source>
</evidence>
<feature type="site" description="Important for catalytic activity" evidence="10">
    <location>
        <position position="144"/>
    </location>
</feature>
<comment type="similarity">
    <text evidence="2">Belongs to the 3-hydroxyacyl-CoA dehydrogenase family.</text>
</comment>
<protein>
    <recommendedName>
        <fullName evidence="9">L-gulonate 3-dehydrogenase</fullName>
        <ecNumber evidence="8">1.1.1.45</ecNumber>
    </recommendedName>
    <alternativeName>
        <fullName evidence="9">L-gulonate 3-dehydrogenase</fullName>
    </alternativeName>
</protein>
<evidence type="ECO:0000313" key="13">
    <source>
        <dbReference type="RefSeq" id="XP_013178225.1"/>
    </source>
</evidence>
<dbReference type="GeneID" id="106125533"/>
<comment type="subcellular location">
    <subcellularLocation>
        <location evidence="1">Cytoplasm</location>
    </subcellularLocation>
</comment>
<dbReference type="GO" id="GO:0050104">
    <property type="term" value="F:L-gulonate 3-dehydrogenase activity"/>
    <property type="evidence" value="ECO:0007669"/>
    <property type="project" value="UniProtKB-EC"/>
</dbReference>
<dbReference type="Pfam" id="PF00725">
    <property type="entry name" value="3HCDH"/>
    <property type="match status" value="1"/>
</dbReference>
<feature type="domain" description="3-hydroxyacyl-CoA dehydrogenase NAD binding" evidence="12">
    <location>
        <begin position="7"/>
        <end position="185"/>
    </location>
</feature>
<evidence type="ECO:0000256" key="9">
    <source>
        <dbReference type="ARBA" id="ARBA00042709"/>
    </source>
</evidence>
<reference evidence="13" key="1">
    <citation type="submission" date="2025-08" db="UniProtKB">
        <authorList>
            <consortium name="RefSeq"/>
        </authorList>
    </citation>
    <scope>IDENTIFICATION</scope>
</reference>
<dbReference type="InterPro" id="IPR036291">
    <property type="entry name" value="NAD(P)-bd_dom_sf"/>
</dbReference>
<dbReference type="SUPFAM" id="SSF51735">
    <property type="entry name" value="NAD(P)-binding Rossmann-fold domains"/>
    <property type="match status" value="1"/>
</dbReference>
<gene>
    <name evidence="13" type="primary">LOC106125533</name>
</gene>
<evidence type="ECO:0000256" key="2">
    <source>
        <dbReference type="ARBA" id="ARBA00009463"/>
    </source>
</evidence>
<feature type="domain" description="3-hydroxyacyl-CoA dehydrogenase C-terminal" evidence="11">
    <location>
        <begin position="191"/>
        <end position="275"/>
    </location>
</feature>
<keyword evidence="7" id="KW-0520">NAD</keyword>
<dbReference type="Gene3D" id="1.10.1040.10">
    <property type="entry name" value="N-(1-d-carboxylethyl)-l-norvaline Dehydrogenase, domain 2"/>
    <property type="match status" value="1"/>
</dbReference>
<dbReference type="SUPFAM" id="SSF48179">
    <property type="entry name" value="6-phosphogluconate dehydrogenase C-terminal domain-like"/>
    <property type="match status" value="1"/>
</dbReference>
<evidence type="ECO:0000256" key="10">
    <source>
        <dbReference type="PIRSR" id="PIRSR000105-1"/>
    </source>
</evidence>
<evidence type="ECO:0000256" key="3">
    <source>
        <dbReference type="ARBA" id="ARBA00011738"/>
    </source>
</evidence>
<dbReference type="KEGG" id="pxu:106125533"/>
<comment type="subunit">
    <text evidence="3">Homodimer.</text>
</comment>
<evidence type="ECO:0000256" key="1">
    <source>
        <dbReference type="ARBA" id="ARBA00004496"/>
    </source>
</evidence>
<dbReference type="Proteomes" id="UP000694872">
    <property type="component" value="Unplaced"/>
</dbReference>
<name>A0AAJ6ZSJ8_PAPXU</name>
<proteinExistence type="inferred from homology"/>
<organism evidence="13">
    <name type="scientific">Papilio xuthus</name>
    <name type="common">Asian swallowtail butterfly</name>
    <dbReference type="NCBI Taxonomy" id="66420"/>
    <lineage>
        <taxon>Eukaryota</taxon>
        <taxon>Metazoa</taxon>
        <taxon>Ecdysozoa</taxon>
        <taxon>Arthropoda</taxon>
        <taxon>Hexapoda</taxon>
        <taxon>Insecta</taxon>
        <taxon>Pterygota</taxon>
        <taxon>Neoptera</taxon>
        <taxon>Endopterygota</taxon>
        <taxon>Lepidoptera</taxon>
        <taxon>Glossata</taxon>
        <taxon>Ditrysia</taxon>
        <taxon>Papilionoidea</taxon>
        <taxon>Papilionidae</taxon>
        <taxon>Papilioninae</taxon>
        <taxon>Papilio</taxon>
    </lineage>
</organism>
<dbReference type="Gene3D" id="3.40.50.720">
    <property type="entry name" value="NAD(P)-binding Rossmann-like Domain"/>
    <property type="match status" value="1"/>
</dbReference>
<keyword evidence="6" id="KW-0560">Oxidoreductase</keyword>
<sequence length="320" mass="35868">MSTKNEKVGIVGSGLIGRSWAMLFASVGYQVTVFDIVPQQVTDALEDIKVQLKTLEKDGLLRGTLNADQQFKCIKGSTDLATAVKDAIFVQECVPESLDLKKKVFQNLDQVVDDKTILSSSTSTTVPSLFSEGLKHKAQVIVSHPVNPPYYVPLVEIVPAPWTKPEVAKKTREIMIEIGQEPVSLTRELEGFVLNRIQYTILNEVWRLVESGIVDVQDVDKVISEGLGMRYAFLGSLETAHLNAEGMKSYIERYGDTIYEVSKTMGDIPKMTQSKAAENICNQLNRMVPIEKLQERRAWRDACLTRLALLKKEMKQSFKK</sequence>
<dbReference type="AlphaFoldDB" id="A0AAJ6ZSJ8"/>
<keyword evidence="5" id="KW-0597">Phosphoprotein</keyword>
<keyword evidence="4" id="KW-0963">Cytoplasm</keyword>
<evidence type="ECO:0000259" key="12">
    <source>
        <dbReference type="Pfam" id="PF02737"/>
    </source>
</evidence>
<dbReference type="InterPro" id="IPR013328">
    <property type="entry name" value="6PGD_dom2"/>
</dbReference>
<dbReference type="Pfam" id="PF02737">
    <property type="entry name" value="3HCDH_N"/>
    <property type="match status" value="1"/>
</dbReference>
<evidence type="ECO:0000256" key="8">
    <source>
        <dbReference type="ARBA" id="ARBA00038962"/>
    </source>
</evidence>
<evidence type="ECO:0000256" key="5">
    <source>
        <dbReference type="ARBA" id="ARBA00022553"/>
    </source>
</evidence>
<accession>A0AAJ6ZSJ8</accession>
<dbReference type="InterPro" id="IPR022694">
    <property type="entry name" value="3-OHacyl-CoA_DH"/>
</dbReference>
<dbReference type="GO" id="GO:0005737">
    <property type="term" value="C:cytoplasm"/>
    <property type="evidence" value="ECO:0007669"/>
    <property type="project" value="UniProtKB-SubCell"/>
</dbReference>
<dbReference type="InterPro" id="IPR008927">
    <property type="entry name" value="6-PGluconate_DH-like_C_sf"/>
</dbReference>
<evidence type="ECO:0000256" key="4">
    <source>
        <dbReference type="ARBA" id="ARBA00022490"/>
    </source>
</evidence>
<dbReference type="PIRSF" id="PIRSF000105">
    <property type="entry name" value="HCDH"/>
    <property type="match status" value="1"/>
</dbReference>
<dbReference type="FunFam" id="3.40.50.720:FF:000356">
    <property type="entry name" value="Lambda-crystallin homolog"/>
    <property type="match status" value="1"/>
</dbReference>
<dbReference type="GO" id="GO:0006631">
    <property type="term" value="P:fatty acid metabolic process"/>
    <property type="evidence" value="ECO:0007669"/>
    <property type="project" value="InterPro"/>
</dbReference>
<dbReference type="RefSeq" id="XP_013178225.1">
    <property type="nucleotide sequence ID" value="XM_013322771.1"/>
</dbReference>
<evidence type="ECO:0000256" key="7">
    <source>
        <dbReference type="ARBA" id="ARBA00023027"/>
    </source>
</evidence>
<dbReference type="InterPro" id="IPR006176">
    <property type="entry name" value="3-OHacyl-CoA_DH_NAD-bd"/>
</dbReference>
<evidence type="ECO:0000256" key="6">
    <source>
        <dbReference type="ARBA" id="ARBA00023002"/>
    </source>
</evidence>
<dbReference type="InterPro" id="IPR006108">
    <property type="entry name" value="3HC_DH_C"/>
</dbReference>
<dbReference type="PANTHER" id="PTHR48075:SF1">
    <property type="entry name" value="LAMBDA-CRYSTALLIN HOMOLOG"/>
    <property type="match status" value="1"/>
</dbReference>
<dbReference type="PRINTS" id="PR00411">
    <property type="entry name" value="PNDRDTASEI"/>
</dbReference>
<dbReference type="GO" id="GO:0070403">
    <property type="term" value="F:NAD+ binding"/>
    <property type="evidence" value="ECO:0007669"/>
    <property type="project" value="InterPro"/>
</dbReference>
<dbReference type="PANTHER" id="PTHR48075">
    <property type="entry name" value="3-HYDROXYACYL-COA DEHYDROGENASE FAMILY PROTEIN"/>
    <property type="match status" value="1"/>
</dbReference>
<dbReference type="EC" id="1.1.1.45" evidence="8"/>